<dbReference type="InterPro" id="IPR028989">
    <property type="entry name" value="RimP_N"/>
</dbReference>
<evidence type="ECO:0000259" key="4">
    <source>
        <dbReference type="Pfam" id="PF02576"/>
    </source>
</evidence>
<organism evidence="6 7">
    <name type="scientific">Raineyella fluvialis</name>
    <dbReference type="NCBI Taxonomy" id="2662261"/>
    <lineage>
        <taxon>Bacteria</taxon>
        <taxon>Bacillati</taxon>
        <taxon>Actinomycetota</taxon>
        <taxon>Actinomycetes</taxon>
        <taxon>Propionibacteriales</taxon>
        <taxon>Propionibacteriaceae</taxon>
        <taxon>Raineyella</taxon>
    </lineage>
</organism>
<dbReference type="GO" id="GO:0006412">
    <property type="term" value="P:translation"/>
    <property type="evidence" value="ECO:0007669"/>
    <property type="project" value="TreeGrafter"/>
</dbReference>
<comment type="function">
    <text evidence="3">Required for maturation of 30S ribosomal subunits.</text>
</comment>
<proteinExistence type="inferred from homology"/>
<comment type="similarity">
    <text evidence="3">Belongs to the RimP family.</text>
</comment>
<dbReference type="AlphaFoldDB" id="A0A5Q2FHB0"/>
<evidence type="ECO:0000259" key="5">
    <source>
        <dbReference type="Pfam" id="PF17384"/>
    </source>
</evidence>
<dbReference type="KEGG" id="rain:Rai3103_16385"/>
<dbReference type="EMBL" id="CP045725">
    <property type="protein sequence ID" value="QGF24934.1"/>
    <property type="molecule type" value="Genomic_DNA"/>
</dbReference>
<keyword evidence="7" id="KW-1185">Reference proteome</keyword>
<dbReference type="GO" id="GO:0005829">
    <property type="term" value="C:cytosol"/>
    <property type="evidence" value="ECO:0007669"/>
    <property type="project" value="TreeGrafter"/>
</dbReference>
<dbReference type="Proteomes" id="UP000386847">
    <property type="component" value="Chromosome"/>
</dbReference>
<dbReference type="NCBIfam" id="NF000930">
    <property type="entry name" value="PRK00092.2-2"/>
    <property type="match status" value="1"/>
</dbReference>
<sequence length="168" mass="18438">MNERQLIEVIEPVLARHELELDALDIIPVGKRVLLRVTVDGDGPEGHGPLIDDIAAASRDLSDALDDSEGVGSGAYTLEVSSRGVSRPLTLPRHWRRNIGHLVRITTTTGETFEARIVATDEDGADLLIEPEDPRPGKGVATPRRCAYADITKARVLVEMKRQDKEED</sequence>
<gene>
    <name evidence="3 6" type="primary">rimP</name>
    <name evidence="6" type="ORF">Rai3103_16385</name>
</gene>
<feature type="domain" description="Ribosome maturation factor RimP C-terminal" evidence="5">
    <location>
        <begin position="89"/>
        <end position="159"/>
    </location>
</feature>
<keyword evidence="2 3" id="KW-0690">Ribosome biogenesis</keyword>
<reference evidence="6 7" key="1">
    <citation type="submission" date="2019-10" db="EMBL/GenBank/DDBJ databases">
        <title>Genomic analysis of Raineyella sp. CBA3103.</title>
        <authorList>
            <person name="Roh S.W."/>
        </authorList>
    </citation>
    <scope>NUCLEOTIDE SEQUENCE [LARGE SCALE GENOMIC DNA]</scope>
    <source>
        <strain evidence="6 7">CBA3103</strain>
    </source>
</reference>
<dbReference type="PANTHER" id="PTHR33867:SF1">
    <property type="entry name" value="RIBOSOME MATURATION FACTOR RIMP"/>
    <property type="match status" value="1"/>
</dbReference>
<dbReference type="SUPFAM" id="SSF75420">
    <property type="entry name" value="YhbC-like, N-terminal domain"/>
    <property type="match status" value="1"/>
</dbReference>
<dbReference type="HAMAP" id="MF_01077">
    <property type="entry name" value="RimP"/>
    <property type="match status" value="1"/>
</dbReference>
<evidence type="ECO:0000256" key="1">
    <source>
        <dbReference type="ARBA" id="ARBA00022490"/>
    </source>
</evidence>
<evidence type="ECO:0000256" key="3">
    <source>
        <dbReference type="HAMAP-Rule" id="MF_01077"/>
    </source>
</evidence>
<dbReference type="Gene3D" id="3.30.300.70">
    <property type="entry name" value="RimP-like superfamily, N-terminal"/>
    <property type="match status" value="1"/>
</dbReference>
<dbReference type="InterPro" id="IPR028998">
    <property type="entry name" value="RimP_C"/>
</dbReference>
<dbReference type="InterPro" id="IPR003728">
    <property type="entry name" value="Ribosome_maturation_RimP"/>
</dbReference>
<name>A0A5Q2FHB0_9ACTN</name>
<dbReference type="Pfam" id="PF17384">
    <property type="entry name" value="DUF150_C"/>
    <property type="match status" value="1"/>
</dbReference>
<dbReference type="CDD" id="cd01734">
    <property type="entry name" value="YlxS_C"/>
    <property type="match status" value="1"/>
</dbReference>
<protein>
    <recommendedName>
        <fullName evidence="3">Ribosome maturation factor RimP</fullName>
    </recommendedName>
</protein>
<comment type="subcellular location">
    <subcellularLocation>
        <location evidence="3">Cytoplasm</location>
    </subcellularLocation>
</comment>
<evidence type="ECO:0000313" key="6">
    <source>
        <dbReference type="EMBL" id="QGF24934.1"/>
    </source>
</evidence>
<dbReference type="GO" id="GO:0000028">
    <property type="term" value="P:ribosomal small subunit assembly"/>
    <property type="evidence" value="ECO:0007669"/>
    <property type="project" value="TreeGrafter"/>
</dbReference>
<evidence type="ECO:0000256" key="2">
    <source>
        <dbReference type="ARBA" id="ARBA00022517"/>
    </source>
</evidence>
<dbReference type="Pfam" id="PF02576">
    <property type="entry name" value="RimP_N"/>
    <property type="match status" value="1"/>
</dbReference>
<accession>A0A5Q2FHB0</accession>
<evidence type="ECO:0000313" key="7">
    <source>
        <dbReference type="Proteomes" id="UP000386847"/>
    </source>
</evidence>
<dbReference type="PANTHER" id="PTHR33867">
    <property type="entry name" value="RIBOSOME MATURATION FACTOR RIMP"/>
    <property type="match status" value="1"/>
</dbReference>
<feature type="domain" description="Ribosome maturation factor RimP N-terminal" evidence="4">
    <location>
        <begin position="10"/>
        <end position="85"/>
    </location>
</feature>
<dbReference type="RefSeq" id="WP_153573463.1">
    <property type="nucleotide sequence ID" value="NZ_CP045725.1"/>
</dbReference>
<keyword evidence="1 3" id="KW-0963">Cytoplasm</keyword>
<dbReference type="InterPro" id="IPR035956">
    <property type="entry name" value="RimP_N_sf"/>
</dbReference>